<feature type="region of interest" description="Disordered" evidence="2">
    <location>
        <begin position="21"/>
        <end position="388"/>
    </location>
</feature>
<dbReference type="PANTHER" id="PTHR31495">
    <property type="entry name" value="PEROXYGENASE 3-RELATED"/>
    <property type="match status" value="1"/>
</dbReference>
<evidence type="ECO:0008006" key="7">
    <source>
        <dbReference type="Google" id="ProtNLM"/>
    </source>
</evidence>
<feature type="compositionally biased region" description="Low complexity" evidence="2">
    <location>
        <begin position="45"/>
        <end position="66"/>
    </location>
</feature>
<feature type="compositionally biased region" description="Basic and acidic residues" evidence="2">
    <location>
        <begin position="236"/>
        <end position="255"/>
    </location>
</feature>
<feature type="compositionally biased region" description="Polar residues" evidence="2">
    <location>
        <begin position="94"/>
        <end position="124"/>
    </location>
</feature>
<dbReference type="VEuPathDB" id="FungiDB:PSTT_13994"/>
<evidence type="ECO:0000256" key="1">
    <source>
        <dbReference type="ARBA" id="ARBA00006765"/>
    </source>
</evidence>
<evidence type="ECO:0000313" key="6">
    <source>
        <dbReference type="Proteomes" id="UP000239156"/>
    </source>
</evidence>
<feature type="chain" id="PRO_5015471816" description="EF-hand domain-containing protein" evidence="4">
    <location>
        <begin position="21"/>
        <end position="584"/>
    </location>
</feature>
<feature type="transmembrane region" description="Helical" evidence="3">
    <location>
        <begin position="444"/>
        <end position="466"/>
    </location>
</feature>
<sequence>MEIFLSLRESILLPLNLLLSTTNMPPKRNNKSNNSKKRRPKPDQSSAVTPSSSPTKPVSSTSSTPAQQNDNKSTTATPNQPADLKLHNRPSKPSPTAANSAQNNHSDHQSAANNSDPSPFTERSVNIPEPNPSNHHSNSSNEPGPPNKANRDPKSKQSVTTQRSQDPDGRAEKSTLTSKSDSKKSNEKVINRSDANNHPQQDDAKIDSQDHQQQPAIPGTVDASQTQNESTTGPDTTDHDHKSETVSGKSDHDTANRSLPNSGGKRPTKHVKFTNNLTRANHQSSGDNAKTEQVGEENHSRKQPRSETTEEEEEDQSDLKAKPIRRQMSGSTDQFDFDAQQRLHAGPGGGMVKKPCHRRPESIDSPPDHPPSTSHEDQADNNPHKDNLGFQQAKKSLHSILDLQNRPDHPPINPDLIQIYLSYFDQDHDGLLTLMDTWRAFRGLGFGSISAVFATISLHLLLAPFLGIGSWIAPDLFGRCLIPLGRLRSETSGTSFIIDPHDLSVVDKNRHSSGRVGPLALWKKTQGHMGVAEMTDPIGWLKFVIGWIIAIGLTWPSDLSVKHELINGVYNGEILFLVAQDMRS</sequence>
<dbReference type="Pfam" id="PF05042">
    <property type="entry name" value="Caleosin"/>
    <property type="match status" value="1"/>
</dbReference>
<dbReference type="InterPro" id="IPR007736">
    <property type="entry name" value="Caleosin-related"/>
</dbReference>
<feature type="compositionally biased region" description="Polar residues" evidence="2">
    <location>
        <begin position="273"/>
        <end position="288"/>
    </location>
</feature>
<organism evidence="5 6">
    <name type="scientific">Puccinia striiformis</name>
    <dbReference type="NCBI Taxonomy" id="27350"/>
    <lineage>
        <taxon>Eukaryota</taxon>
        <taxon>Fungi</taxon>
        <taxon>Dikarya</taxon>
        <taxon>Basidiomycota</taxon>
        <taxon>Pucciniomycotina</taxon>
        <taxon>Pucciniomycetes</taxon>
        <taxon>Pucciniales</taxon>
        <taxon>Pucciniaceae</taxon>
        <taxon>Puccinia</taxon>
    </lineage>
</organism>
<dbReference type="Proteomes" id="UP000239156">
    <property type="component" value="Unassembled WGS sequence"/>
</dbReference>
<keyword evidence="3" id="KW-1133">Transmembrane helix</keyword>
<feature type="transmembrane region" description="Helical" evidence="3">
    <location>
        <begin position="538"/>
        <end position="555"/>
    </location>
</feature>
<dbReference type="AlphaFoldDB" id="A0A2S4UP79"/>
<keyword evidence="6" id="KW-1185">Reference proteome</keyword>
<feature type="compositionally biased region" description="Low complexity" evidence="2">
    <location>
        <begin position="126"/>
        <end position="142"/>
    </location>
</feature>
<feature type="compositionally biased region" description="Basic and acidic residues" evidence="2">
    <location>
        <begin position="180"/>
        <end position="191"/>
    </location>
</feature>
<dbReference type="EMBL" id="PKSL01000209">
    <property type="protein sequence ID" value="POV99079.1"/>
    <property type="molecule type" value="Genomic_DNA"/>
</dbReference>
<reference evidence="5" key="1">
    <citation type="submission" date="2017-12" db="EMBL/GenBank/DDBJ databases">
        <title>Gene loss provides genomic basis for host adaptation in cereal stripe rust fungi.</title>
        <authorList>
            <person name="Xia C."/>
        </authorList>
    </citation>
    <scope>NUCLEOTIDE SEQUENCE [LARGE SCALE GENOMIC DNA]</scope>
    <source>
        <strain evidence="5">93-210</strain>
    </source>
</reference>
<evidence type="ECO:0000256" key="3">
    <source>
        <dbReference type="SAM" id="Phobius"/>
    </source>
</evidence>
<comment type="caution">
    <text evidence="5">The sequence shown here is derived from an EMBL/GenBank/DDBJ whole genome shotgun (WGS) entry which is preliminary data.</text>
</comment>
<feature type="signal peptide" evidence="4">
    <location>
        <begin position="1"/>
        <end position="20"/>
    </location>
</feature>
<feature type="compositionally biased region" description="Polar residues" evidence="2">
    <location>
        <begin position="222"/>
        <end position="235"/>
    </location>
</feature>
<keyword evidence="4" id="KW-0732">Signal</keyword>
<evidence type="ECO:0000256" key="4">
    <source>
        <dbReference type="SAM" id="SignalP"/>
    </source>
</evidence>
<comment type="similarity">
    <text evidence="1">Belongs to the caleosin family.</text>
</comment>
<feature type="compositionally biased region" description="Basic and acidic residues" evidence="2">
    <location>
        <begin position="374"/>
        <end position="387"/>
    </location>
</feature>
<keyword evidence="3" id="KW-0812">Transmembrane</keyword>
<feature type="compositionally biased region" description="Basic and acidic residues" evidence="2">
    <location>
        <begin position="296"/>
        <end position="308"/>
    </location>
</feature>
<evidence type="ECO:0000256" key="2">
    <source>
        <dbReference type="SAM" id="MobiDB-lite"/>
    </source>
</evidence>
<dbReference type="PANTHER" id="PTHR31495:SF0">
    <property type="entry name" value="BINDING PROTEIN CALEOSIN, PUTATIVE (AFU_ORTHOLOGUE AFUA_5G13750)-RELATED"/>
    <property type="match status" value="1"/>
</dbReference>
<name>A0A2S4UP79_9BASI</name>
<dbReference type="GO" id="GO:0004497">
    <property type="term" value="F:monooxygenase activity"/>
    <property type="evidence" value="ECO:0007669"/>
    <property type="project" value="TreeGrafter"/>
</dbReference>
<evidence type="ECO:0000313" key="5">
    <source>
        <dbReference type="EMBL" id="POV99079.1"/>
    </source>
</evidence>
<dbReference type="GO" id="GO:0005509">
    <property type="term" value="F:calcium ion binding"/>
    <property type="evidence" value="ECO:0007669"/>
    <property type="project" value="TreeGrafter"/>
</dbReference>
<proteinExistence type="inferred from homology"/>
<feature type="compositionally biased region" description="Basic and acidic residues" evidence="2">
    <location>
        <begin position="200"/>
        <end position="210"/>
    </location>
</feature>
<feature type="compositionally biased region" description="Basic residues" evidence="2">
    <location>
        <begin position="28"/>
        <end position="40"/>
    </location>
</feature>
<protein>
    <recommendedName>
        <fullName evidence="7">EF-hand domain-containing protein</fullName>
    </recommendedName>
</protein>
<accession>A0A2S4UP79</accession>
<feature type="compositionally biased region" description="Polar residues" evidence="2">
    <location>
        <begin position="67"/>
        <end position="80"/>
    </location>
</feature>
<keyword evidence="3" id="KW-0472">Membrane</keyword>
<gene>
    <name evidence="5" type="ORF">PSTT_13994</name>
</gene>